<proteinExistence type="predicted"/>
<dbReference type="Pfam" id="PF00226">
    <property type="entry name" value="DnaJ"/>
    <property type="match status" value="1"/>
</dbReference>
<gene>
    <name evidence="2" type="ORF">LCGC14_2598550</name>
</gene>
<reference evidence="2" key="1">
    <citation type="journal article" date="2015" name="Nature">
        <title>Complex archaea that bridge the gap between prokaryotes and eukaryotes.</title>
        <authorList>
            <person name="Spang A."/>
            <person name="Saw J.H."/>
            <person name="Jorgensen S.L."/>
            <person name="Zaremba-Niedzwiedzka K."/>
            <person name="Martijn J."/>
            <person name="Lind A.E."/>
            <person name="van Eijk R."/>
            <person name="Schleper C."/>
            <person name="Guy L."/>
            <person name="Ettema T.J."/>
        </authorList>
    </citation>
    <scope>NUCLEOTIDE SEQUENCE</scope>
</reference>
<dbReference type="GO" id="GO:0030544">
    <property type="term" value="F:Hsp70 protein binding"/>
    <property type="evidence" value="ECO:0007669"/>
    <property type="project" value="InterPro"/>
</dbReference>
<feature type="non-terminal residue" evidence="2">
    <location>
        <position position="262"/>
    </location>
</feature>
<dbReference type="Gene3D" id="1.10.287.110">
    <property type="entry name" value="DnaJ domain"/>
    <property type="match status" value="1"/>
</dbReference>
<comment type="caution">
    <text evidence="2">The sequence shown here is derived from an EMBL/GenBank/DDBJ whole genome shotgun (WGS) entry which is preliminary data.</text>
</comment>
<dbReference type="InterPro" id="IPR036410">
    <property type="entry name" value="HSP_DnaJ_Cys-rich_dom_sf"/>
</dbReference>
<evidence type="ECO:0000313" key="2">
    <source>
        <dbReference type="EMBL" id="KKL06188.1"/>
    </source>
</evidence>
<dbReference type="Gene3D" id="2.10.230.10">
    <property type="entry name" value="Heat shock protein DnaJ, cysteine-rich domain"/>
    <property type="match status" value="1"/>
</dbReference>
<dbReference type="CDD" id="cd10719">
    <property type="entry name" value="DnaJ_zf"/>
    <property type="match status" value="1"/>
</dbReference>
<dbReference type="SUPFAM" id="SSF57938">
    <property type="entry name" value="DnaJ/Hsp40 cysteine-rich domain"/>
    <property type="match status" value="1"/>
</dbReference>
<dbReference type="GO" id="GO:0051082">
    <property type="term" value="F:unfolded protein binding"/>
    <property type="evidence" value="ECO:0007669"/>
    <property type="project" value="InterPro"/>
</dbReference>
<protein>
    <recommendedName>
        <fullName evidence="1">J domain-containing protein</fullName>
    </recommendedName>
</protein>
<dbReference type="SUPFAM" id="SSF46565">
    <property type="entry name" value="Chaperone J-domain"/>
    <property type="match status" value="1"/>
</dbReference>
<dbReference type="AlphaFoldDB" id="A0A0F9D247"/>
<dbReference type="InterPro" id="IPR001305">
    <property type="entry name" value="HSP_DnaJ_Cys-rich_dom"/>
</dbReference>
<dbReference type="CDD" id="cd06257">
    <property type="entry name" value="DnaJ"/>
    <property type="match status" value="1"/>
</dbReference>
<dbReference type="GO" id="GO:0006457">
    <property type="term" value="P:protein folding"/>
    <property type="evidence" value="ECO:0007669"/>
    <property type="project" value="InterPro"/>
</dbReference>
<dbReference type="SMART" id="SM00271">
    <property type="entry name" value="DnaJ"/>
    <property type="match status" value="1"/>
</dbReference>
<accession>A0A0F9D247</accession>
<dbReference type="PRINTS" id="PR00625">
    <property type="entry name" value="JDOMAIN"/>
</dbReference>
<name>A0A0F9D247_9ZZZZ</name>
<sequence>MKNYYDILGVERGVSDDDLKKAYRAAAMKWHPDRHHGKSTEKESEDKFKDVVEAYENLQKGIGTSEETGSRTVSDDHVNDMMRDFMSRMGFNFGGQRQADFYEQVNVEVTIKNLYNKEELPVILQVFDKNEVEECITCDGQGQKTTARQHGNMQTFTTSPCHVCRGQGFETTGTGTKKEFKKVASVQNLAQPLPLGKVGSYNPLSGDNNDVLVKLDLIKSSNYHLVENGMGLMMTLPVAYKHLRDGGKLRISIFGNKITIDI</sequence>
<evidence type="ECO:0000259" key="1">
    <source>
        <dbReference type="PROSITE" id="PS50076"/>
    </source>
</evidence>
<dbReference type="InterPro" id="IPR036869">
    <property type="entry name" value="J_dom_sf"/>
</dbReference>
<dbReference type="InterPro" id="IPR044713">
    <property type="entry name" value="DNJA1/2-like"/>
</dbReference>
<organism evidence="2">
    <name type="scientific">marine sediment metagenome</name>
    <dbReference type="NCBI Taxonomy" id="412755"/>
    <lineage>
        <taxon>unclassified sequences</taxon>
        <taxon>metagenomes</taxon>
        <taxon>ecological metagenomes</taxon>
    </lineage>
</organism>
<dbReference type="PANTHER" id="PTHR43888">
    <property type="entry name" value="DNAJ-LIKE-2, ISOFORM A-RELATED"/>
    <property type="match status" value="1"/>
</dbReference>
<dbReference type="PROSITE" id="PS50076">
    <property type="entry name" value="DNAJ_2"/>
    <property type="match status" value="1"/>
</dbReference>
<dbReference type="InterPro" id="IPR001623">
    <property type="entry name" value="DnaJ_domain"/>
</dbReference>
<dbReference type="EMBL" id="LAZR01043814">
    <property type="protein sequence ID" value="KKL06188.1"/>
    <property type="molecule type" value="Genomic_DNA"/>
</dbReference>
<feature type="domain" description="J" evidence="1">
    <location>
        <begin position="3"/>
        <end position="78"/>
    </location>
</feature>